<accession>A0AAE0DID0</accession>
<dbReference type="PANTHER" id="PTHR38791:SF5">
    <property type="entry name" value="TRANSCRIPTION FACTOR DBAG-RELATED"/>
    <property type="match status" value="1"/>
</dbReference>
<keyword evidence="4" id="KW-1185">Reference proteome</keyword>
<dbReference type="PANTHER" id="PTHR38791">
    <property type="entry name" value="ZN(II)2CYS6 TRANSCRIPTION FACTOR (EUROFUNG)-RELATED-RELATED"/>
    <property type="match status" value="1"/>
</dbReference>
<dbReference type="AlphaFoldDB" id="A0AAE0DID0"/>
<dbReference type="GO" id="GO:0000981">
    <property type="term" value="F:DNA-binding transcription factor activity, RNA polymerase II-specific"/>
    <property type="evidence" value="ECO:0007669"/>
    <property type="project" value="InterPro"/>
</dbReference>
<evidence type="ECO:0000256" key="1">
    <source>
        <dbReference type="ARBA" id="ARBA00023242"/>
    </source>
</evidence>
<evidence type="ECO:0008006" key="5">
    <source>
        <dbReference type="Google" id="ProtNLM"/>
    </source>
</evidence>
<evidence type="ECO:0000313" key="4">
    <source>
        <dbReference type="Proteomes" id="UP001276659"/>
    </source>
</evidence>
<protein>
    <recommendedName>
        <fullName evidence="5">Zn(2)-C6 fungal-type domain-containing protein</fullName>
    </recommendedName>
</protein>
<reference evidence="3" key="1">
    <citation type="submission" date="2022-11" db="EMBL/GenBank/DDBJ databases">
        <title>Chromosomal genome sequence assembly and mating type (MAT) locus characterization of the leprose asexual lichenized fungus Lepraria neglecta (Nyl.) Erichsen.</title>
        <authorList>
            <person name="Allen J.L."/>
            <person name="Pfeffer B."/>
        </authorList>
    </citation>
    <scope>NUCLEOTIDE SEQUENCE</scope>
    <source>
        <strain evidence="3">Allen 5258</strain>
    </source>
</reference>
<proteinExistence type="predicted"/>
<feature type="region of interest" description="Disordered" evidence="2">
    <location>
        <begin position="46"/>
        <end position="66"/>
    </location>
</feature>
<gene>
    <name evidence="3" type="ORF">OEA41_002761</name>
</gene>
<dbReference type="InterPro" id="IPR053175">
    <property type="entry name" value="DHMBA_Reg_Transcription_Factor"/>
</dbReference>
<dbReference type="CDD" id="cd00067">
    <property type="entry name" value="GAL4"/>
    <property type="match status" value="1"/>
</dbReference>
<dbReference type="InterPro" id="IPR001138">
    <property type="entry name" value="Zn2Cys6_DnaBD"/>
</dbReference>
<feature type="compositionally biased region" description="Basic and acidic residues" evidence="2">
    <location>
        <begin position="46"/>
        <end position="58"/>
    </location>
</feature>
<name>A0AAE0DID0_9LECA</name>
<keyword evidence="1" id="KW-0539">Nucleus</keyword>
<dbReference type="EMBL" id="JASNWA010000008">
    <property type="protein sequence ID" value="KAK3170679.1"/>
    <property type="molecule type" value="Genomic_DNA"/>
</dbReference>
<comment type="caution">
    <text evidence="3">The sequence shown here is derived from an EMBL/GenBank/DDBJ whole genome shotgun (WGS) entry which is preliminary data.</text>
</comment>
<evidence type="ECO:0000256" key="2">
    <source>
        <dbReference type="SAM" id="MobiDB-lite"/>
    </source>
</evidence>
<dbReference type="GO" id="GO:0008270">
    <property type="term" value="F:zinc ion binding"/>
    <property type="evidence" value="ECO:0007669"/>
    <property type="project" value="InterPro"/>
</dbReference>
<organism evidence="3 4">
    <name type="scientific">Lepraria neglecta</name>
    <dbReference type="NCBI Taxonomy" id="209136"/>
    <lineage>
        <taxon>Eukaryota</taxon>
        <taxon>Fungi</taxon>
        <taxon>Dikarya</taxon>
        <taxon>Ascomycota</taxon>
        <taxon>Pezizomycotina</taxon>
        <taxon>Lecanoromycetes</taxon>
        <taxon>OSLEUM clade</taxon>
        <taxon>Lecanoromycetidae</taxon>
        <taxon>Lecanorales</taxon>
        <taxon>Lecanorineae</taxon>
        <taxon>Stereocaulaceae</taxon>
        <taxon>Lepraria</taxon>
    </lineage>
</organism>
<dbReference type="Proteomes" id="UP001276659">
    <property type="component" value="Unassembled WGS sequence"/>
</dbReference>
<sequence>MPTYLGQCDEVRPACGKCVKANRVCSGYTDGFDLVLRDQNQTAKLQVERRQKKTRETQVSEAQPRQWSPSSTAILSSLAEAEETHALSFFVSTFVFYPRDTSADRGFLELLPLLFGNLKQNSPLSLSLTAASYVLFGKWERRLKDVETPAFPFHAKALKATILALQDPVESTSDETLMAVCLLGFYEASISAMNARISSPRHFNGAAALIKQRLSGQTNELVKKLVIAVRNNIIFRAIQFSLPIDTTSGIWEDSDTLPQSPAALLDLISVDVANLLATAANQPSSLIIDITQELNGRGEVLNEPHELLTRAKAVDANLAKWIEMIPVHWIPHSVSADDIPQSVIDAGMYGDKCDIYPDIMICSTFNDWRVVRLKVLGLVARLGSNDSCVAAMRTIQRLVDGISASIPFSLGSRTTPGPLYEMKVEYPSLPGCTASKAHHTTACAYGGWYLFAPLKETMNVARYLRAGQREWLNLQLLRLATMFDVEPA</sequence>
<evidence type="ECO:0000313" key="3">
    <source>
        <dbReference type="EMBL" id="KAK3170679.1"/>
    </source>
</evidence>